<dbReference type="Proteomes" id="UP000249229">
    <property type="component" value="Unassembled WGS sequence"/>
</dbReference>
<keyword evidence="3" id="KW-0238">DNA-binding</keyword>
<dbReference type="Gene3D" id="3.40.190.10">
    <property type="entry name" value="Periplasmic binding protein-like II"/>
    <property type="match status" value="2"/>
</dbReference>
<dbReference type="InterPro" id="IPR005119">
    <property type="entry name" value="LysR_subst-bd"/>
</dbReference>
<dbReference type="InterPro" id="IPR036390">
    <property type="entry name" value="WH_DNA-bd_sf"/>
</dbReference>
<dbReference type="InterPro" id="IPR000847">
    <property type="entry name" value="LysR_HTH_N"/>
</dbReference>
<dbReference type="Pfam" id="PF03466">
    <property type="entry name" value="LysR_substrate"/>
    <property type="match status" value="1"/>
</dbReference>
<dbReference type="SUPFAM" id="SSF53850">
    <property type="entry name" value="Periplasmic binding protein-like II"/>
    <property type="match status" value="1"/>
</dbReference>
<keyword evidence="4" id="KW-0804">Transcription</keyword>
<evidence type="ECO:0000313" key="7">
    <source>
        <dbReference type="Proteomes" id="UP000249229"/>
    </source>
</evidence>
<sequence length="359" mass="38449">MLRGVGVHDTGGARLATSAESAMIRSRKGSTGGRTMPLVKTALIYFDQAIRDGSIRKAADNLHIASSAINRQLLGLEAELGVELFVRLPRGIRPTAAGEALLGCIRRWHGDAGALKDEIARLKGGVRGTIRVAAAESLIEEVVPRAMARVRERFPLVDFTLISGDNYRIRSELTAKDADLVCAFDVTEGARTDTLHRITSPIGVLMPVDHPLAAATDGLTLADCLPYPVVAPGLDWLKHSTIGRLFQEAGVPFRVVAQVERIGMMKSLVRAGTGIGFISMVGVEADVAERRLAWVPLRRGIVRPVTVSLLVRTGFVLPLHVGVFVDALKAELDWLTRENGGRRASALAVPAAVRDGAAA</sequence>
<protein>
    <recommendedName>
        <fullName evidence="5">HTH lysR-type domain-containing protein</fullName>
    </recommendedName>
</protein>
<dbReference type="Gene3D" id="1.10.10.10">
    <property type="entry name" value="Winged helix-like DNA-binding domain superfamily/Winged helix DNA-binding domain"/>
    <property type="match status" value="1"/>
</dbReference>
<evidence type="ECO:0000256" key="4">
    <source>
        <dbReference type="ARBA" id="ARBA00023163"/>
    </source>
</evidence>
<dbReference type="EMBL" id="QFQI01000005">
    <property type="protein sequence ID" value="PZQ60390.1"/>
    <property type="molecule type" value="Genomic_DNA"/>
</dbReference>
<name>A0A2W5RB02_9SPHN</name>
<dbReference type="PANTHER" id="PTHR30419">
    <property type="entry name" value="HTH-TYPE TRANSCRIPTIONAL REGULATOR YBHD"/>
    <property type="match status" value="1"/>
</dbReference>
<evidence type="ECO:0000256" key="3">
    <source>
        <dbReference type="ARBA" id="ARBA00023125"/>
    </source>
</evidence>
<dbReference type="AlphaFoldDB" id="A0A2W5RB02"/>
<organism evidence="6 7">
    <name type="scientific">Sphingomonas taxi</name>
    <dbReference type="NCBI Taxonomy" id="1549858"/>
    <lineage>
        <taxon>Bacteria</taxon>
        <taxon>Pseudomonadati</taxon>
        <taxon>Pseudomonadota</taxon>
        <taxon>Alphaproteobacteria</taxon>
        <taxon>Sphingomonadales</taxon>
        <taxon>Sphingomonadaceae</taxon>
        <taxon>Sphingomonas</taxon>
    </lineage>
</organism>
<dbReference type="GO" id="GO:0003700">
    <property type="term" value="F:DNA-binding transcription factor activity"/>
    <property type="evidence" value="ECO:0007669"/>
    <property type="project" value="InterPro"/>
</dbReference>
<evidence type="ECO:0000259" key="5">
    <source>
        <dbReference type="PROSITE" id="PS50931"/>
    </source>
</evidence>
<reference evidence="6 7" key="1">
    <citation type="submission" date="2017-08" db="EMBL/GenBank/DDBJ databases">
        <title>Infants hospitalized years apart are colonized by the same room-sourced microbial strains.</title>
        <authorList>
            <person name="Brooks B."/>
            <person name="Olm M.R."/>
            <person name="Firek B.A."/>
            <person name="Baker R."/>
            <person name="Thomas B.C."/>
            <person name="Morowitz M.J."/>
            <person name="Banfield J.F."/>
        </authorList>
    </citation>
    <scope>NUCLEOTIDE SEQUENCE [LARGE SCALE GENOMIC DNA]</scope>
    <source>
        <strain evidence="6">S2_005_001_R1_22</strain>
    </source>
</reference>
<dbReference type="PANTHER" id="PTHR30419:SF8">
    <property type="entry name" value="NITROGEN ASSIMILATION TRANSCRIPTIONAL ACTIVATOR-RELATED"/>
    <property type="match status" value="1"/>
</dbReference>
<feature type="domain" description="HTH lysR-type" evidence="5">
    <location>
        <begin position="43"/>
        <end position="95"/>
    </location>
</feature>
<evidence type="ECO:0000256" key="2">
    <source>
        <dbReference type="ARBA" id="ARBA00023015"/>
    </source>
</evidence>
<dbReference type="SUPFAM" id="SSF46785">
    <property type="entry name" value="Winged helix' DNA-binding domain"/>
    <property type="match status" value="1"/>
</dbReference>
<keyword evidence="2" id="KW-0805">Transcription regulation</keyword>
<proteinExistence type="inferred from homology"/>
<comment type="caution">
    <text evidence="6">The sequence shown here is derived from an EMBL/GenBank/DDBJ whole genome shotgun (WGS) entry which is preliminary data.</text>
</comment>
<comment type="similarity">
    <text evidence="1">Belongs to the LysR transcriptional regulatory family.</text>
</comment>
<evidence type="ECO:0000256" key="1">
    <source>
        <dbReference type="ARBA" id="ARBA00009437"/>
    </source>
</evidence>
<evidence type="ECO:0000313" key="6">
    <source>
        <dbReference type="EMBL" id="PZQ60390.1"/>
    </source>
</evidence>
<dbReference type="PROSITE" id="PS50931">
    <property type="entry name" value="HTH_LYSR"/>
    <property type="match status" value="1"/>
</dbReference>
<dbReference type="Pfam" id="PF00126">
    <property type="entry name" value="HTH_1"/>
    <property type="match status" value="1"/>
</dbReference>
<accession>A0A2W5RB02</accession>
<dbReference type="GO" id="GO:0005829">
    <property type="term" value="C:cytosol"/>
    <property type="evidence" value="ECO:0007669"/>
    <property type="project" value="TreeGrafter"/>
</dbReference>
<dbReference type="InterPro" id="IPR050950">
    <property type="entry name" value="HTH-type_LysR_regulators"/>
</dbReference>
<dbReference type="InterPro" id="IPR036388">
    <property type="entry name" value="WH-like_DNA-bd_sf"/>
</dbReference>
<gene>
    <name evidence="6" type="ORF">DI544_08200</name>
</gene>
<dbReference type="GO" id="GO:0003677">
    <property type="term" value="F:DNA binding"/>
    <property type="evidence" value="ECO:0007669"/>
    <property type="project" value="UniProtKB-KW"/>
</dbReference>